<dbReference type="OrthoDB" id="6513042at2759"/>
<feature type="compositionally biased region" description="Polar residues" evidence="1">
    <location>
        <begin position="137"/>
        <end position="154"/>
    </location>
</feature>
<dbReference type="AlphaFoldDB" id="G0WAB0"/>
<evidence type="ECO:0000313" key="3">
    <source>
        <dbReference type="EMBL" id="CCD24721.1"/>
    </source>
</evidence>
<accession>G0WAB0</accession>
<evidence type="ECO:0000313" key="4">
    <source>
        <dbReference type="Proteomes" id="UP000000689"/>
    </source>
</evidence>
<evidence type="ECO:0000256" key="1">
    <source>
        <dbReference type="SAM" id="MobiDB-lite"/>
    </source>
</evidence>
<dbReference type="Pfam" id="PF10382">
    <property type="entry name" value="ZGRF1-like_N"/>
    <property type="match status" value="1"/>
</dbReference>
<organism evidence="3 4">
    <name type="scientific">Naumovozyma dairenensis (strain ATCC 10597 / BCRC 20456 / CBS 421 / NBRC 0211 / NRRL Y-12639)</name>
    <name type="common">Saccharomyces dairenensis</name>
    <dbReference type="NCBI Taxonomy" id="1071378"/>
    <lineage>
        <taxon>Eukaryota</taxon>
        <taxon>Fungi</taxon>
        <taxon>Dikarya</taxon>
        <taxon>Ascomycota</taxon>
        <taxon>Saccharomycotina</taxon>
        <taxon>Saccharomycetes</taxon>
        <taxon>Saccharomycetales</taxon>
        <taxon>Saccharomycetaceae</taxon>
        <taxon>Naumovozyma</taxon>
    </lineage>
</organism>
<dbReference type="HOGENOM" id="CLU_073665_0_0_1"/>
<feature type="domain" description="5'-3' DNA helicase ZGRF1-like N-terminal" evidence="2">
    <location>
        <begin position="7"/>
        <end position="85"/>
    </location>
</feature>
<name>G0WAB0_NAUDC</name>
<dbReference type="STRING" id="1071378.G0WAB0"/>
<dbReference type="Proteomes" id="UP000000689">
    <property type="component" value="Chromosome 4"/>
</dbReference>
<sequence length="265" mass="30465">MPIYGPIKKKHKTWHDGKLKYFEVNNRFILYTEESNIVLASEFVTNSKAVRSFLDPEGFDIEEHQIFARFLIIISDVISDYTREVQTTRVQHPDNTTNVPTTLGMKMTTNDNRNGKLLKTNPTVVKRQLITPISNSKINGFSQNRMKSNESPSPTLALKVNRPFKAPRMITREISSQQLFNRPSKRDLSTNIIDVRHGPETGTQVSPTEPIKNNSIRQTVRQEKPHVLTQMPTKKTTMVRRFQLERVNSIGNKRRTKIVHTGISI</sequence>
<evidence type="ECO:0000259" key="2">
    <source>
        <dbReference type="Pfam" id="PF10382"/>
    </source>
</evidence>
<reference evidence="3 4" key="1">
    <citation type="journal article" date="2011" name="Proc. Natl. Acad. Sci. U.S.A.">
        <title>Evolutionary erosion of yeast sex chromosomes by mating-type switching accidents.</title>
        <authorList>
            <person name="Gordon J.L."/>
            <person name="Armisen D."/>
            <person name="Proux-Wera E."/>
            <person name="Oheigeartaigh S.S."/>
            <person name="Byrne K.P."/>
            <person name="Wolfe K.H."/>
        </authorList>
    </citation>
    <scope>NUCLEOTIDE SEQUENCE [LARGE SCALE GENOMIC DNA]</scope>
    <source>
        <strain evidence="4">ATCC 10597 / BCRC 20456 / CBS 421 / NBRC 0211 / NRRL Y-12639</strain>
    </source>
</reference>
<dbReference type="RefSeq" id="XP_003669964.1">
    <property type="nucleotide sequence ID" value="XM_003669916.1"/>
</dbReference>
<dbReference type="InterPro" id="IPR018838">
    <property type="entry name" value="ZGRF1-like_N"/>
</dbReference>
<keyword evidence="4" id="KW-1185">Reference proteome</keyword>
<gene>
    <name evidence="3" type="primary">NDAI0D04070</name>
    <name evidence="3" type="ordered locus">NDAI_0D04070</name>
</gene>
<proteinExistence type="predicted"/>
<feature type="region of interest" description="Disordered" evidence="1">
    <location>
        <begin position="137"/>
        <end position="157"/>
    </location>
</feature>
<protein>
    <recommendedName>
        <fullName evidence="2">5'-3' DNA helicase ZGRF1-like N-terminal domain-containing protein</fullName>
    </recommendedName>
</protein>
<dbReference type="EMBL" id="HE580270">
    <property type="protein sequence ID" value="CCD24721.1"/>
    <property type="molecule type" value="Genomic_DNA"/>
</dbReference>
<dbReference type="GeneID" id="11495021"/>
<dbReference type="eggNOG" id="ENOG502S1MC">
    <property type="taxonomic scope" value="Eukaryota"/>
</dbReference>
<dbReference type="KEGG" id="ndi:NDAI_0D04070"/>